<gene>
    <name evidence="2" type="ORF">FIBSPDRAFT_1048302</name>
</gene>
<dbReference type="PANTHER" id="PTHR44329:SF214">
    <property type="entry name" value="PROTEIN KINASE DOMAIN-CONTAINING PROTEIN"/>
    <property type="match status" value="1"/>
</dbReference>
<dbReference type="OrthoDB" id="26722at2759"/>
<reference evidence="2 3" key="1">
    <citation type="journal article" date="2016" name="Mol. Biol. Evol.">
        <title>Comparative Genomics of Early-Diverging Mushroom-Forming Fungi Provides Insights into the Origins of Lignocellulose Decay Capabilities.</title>
        <authorList>
            <person name="Nagy L.G."/>
            <person name="Riley R."/>
            <person name="Tritt A."/>
            <person name="Adam C."/>
            <person name="Daum C."/>
            <person name="Floudas D."/>
            <person name="Sun H."/>
            <person name="Yadav J.S."/>
            <person name="Pangilinan J."/>
            <person name="Larsson K.H."/>
            <person name="Matsuura K."/>
            <person name="Barry K."/>
            <person name="Labutti K."/>
            <person name="Kuo R."/>
            <person name="Ohm R.A."/>
            <person name="Bhattacharya S.S."/>
            <person name="Shirouzu T."/>
            <person name="Yoshinaga Y."/>
            <person name="Martin F.M."/>
            <person name="Grigoriev I.V."/>
            <person name="Hibbett D.S."/>
        </authorList>
    </citation>
    <scope>NUCLEOTIDE SEQUENCE [LARGE SCALE GENOMIC DNA]</scope>
    <source>
        <strain evidence="2 3">CBS 109695</strain>
    </source>
</reference>
<protein>
    <submittedName>
        <fullName evidence="2">Kinase-like protein</fullName>
    </submittedName>
</protein>
<proteinExistence type="predicted"/>
<dbReference type="InterPro" id="IPR000719">
    <property type="entry name" value="Prot_kinase_dom"/>
</dbReference>
<sequence length="343" mass="38025">MTETNYASIPAIKVVSVPRNTTPPPSYPFQSFIAGMGSIAHLFTLLMQLEGPLDLAAYVKMTENGGNFVSFGSFGEVCRAVLEIGSDKRFVAVKRVRLHDQSSTSVTPERLEIRLRREIKIWQRLQHKNIVQLLGATYHDKWIGMVSLWIPCGDLHTVVRGDLSLSHRLQLTCDTAEGLAYLHSQGIIHGDLTGKNVLVNDQGTACLIDFGLSVIQIEFEGTHYLTSNVGGATRYRAPELMPDLLLKDLTAFKPKLTFACDIWSLGCVVFQTLSKEVPYSNIKDVCLVLAILRGTRPDRAGAAALTDGYWSYINVMWGEMPKLRPNVKDACTSLARLRDSALK</sequence>
<dbReference type="GO" id="GO:0005524">
    <property type="term" value="F:ATP binding"/>
    <property type="evidence" value="ECO:0007669"/>
    <property type="project" value="InterPro"/>
</dbReference>
<dbReference type="STRING" id="436010.A0A166DZ95"/>
<dbReference type="Pfam" id="PF00069">
    <property type="entry name" value="Pkinase"/>
    <property type="match status" value="1"/>
</dbReference>
<dbReference type="PANTHER" id="PTHR44329">
    <property type="entry name" value="SERINE/THREONINE-PROTEIN KINASE TNNI3K-RELATED"/>
    <property type="match status" value="1"/>
</dbReference>
<dbReference type="EMBL" id="KV417607">
    <property type="protein sequence ID" value="KZP15224.1"/>
    <property type="molecule type" value="Genomic_DNA"/>
</dbReference>
<dbReference type="PROSITE" id="PS50011">
    <property type="entry name" value="PROTEIN_KINASE_DOM"/>
    <property type="match status" value="1"/>
</dbReference>
<dbReference type="InterPro" id="IPR008266">
    <property type="entry name" value="Tyr_kinase_AS"/>
</dbReference>
<dbReference type="PROSITE" id="PS00109">
    <property type="entry name" value="PROTEIN_KINASE_TYR"/>
    <property type="match status" value="1"/>
</dbReference>
<evidence type="ECO:0000259" key="1">
    <source>
        <dbReference type="PROSITE" id="PS50011"/>
    </source>
</evidence>
<accession>A0A166DZ95</accession>
<organism evidence="2 3">
    <name type="scientific">Athelia psychrophila</name>
    <dbReference type="NCBI Taxonomy" id="1759441"/>
    <lineage>
        <taxon>Eukaryota</taxon>
        <taxon>Fungi</taxon>
        <taxon>Dikarya</taxon>
        <taxon>Basidiomycota</taxon>
        <taxon>Agaricomycotina</taxon>
        <taxon>Agaricomycetes</taxon>
        <taxon>Agaricomycetidae</taxon>
        <taxon>Atheliales</taxon>
        <taxon>Atheliaceae</taxon>
        <taxon>Athelia</taxon>
    </lineage>
</organism>
<dbReference type="Gene3D" id="1.10.510.10">
    <property type="entry name" value="Transferase(Phosphotransferase) domain 1"/>
    <property type="match status" value="1"/>
</dbReference>
<dbReference type="Proteomes" id="UP000076532">
    <property type="component" value="Unassembled WGS sequence"/>
</dbReference>
<dbReference type="GO" id="GO:0004674">
    <property type="term" value="F:protein serine/threonine kinase activity"/>
    <property type="evidence" value="ECO:0007669"/>
    <property type="project" value="TreeGrafter"/>
</dbReference>
<name>A0A166DZ95_9AGAM</name>
<keyword evidence="3" id="KW-1185">Reference proteome</keyword>
<feature type="domain" description="Protein kinase" evidence="1">
    <location>
        <begin position="63"/>
        <end position="342"/>
    </location>
</feature>
<dbReference type="InterPro" id="IPR051681">
    <property type="entry name" value="Ser/Thr_Kinases-Pseudokinases"/>
</dbReference>
<dbReference type="SUPFAM" id="SSF56112">
    <property type="entry name" value="Protein kinase-like (PK-like)"/>
    <property type="match status" value="1"/>
</dbReference>
<evidence type="ECO:0000313" key="2">
    <source>
        <dbReference type="EMBL" id="KZP15224.1"/>
    </source>
</evidence>
<evidence type="ECO:0000313" key="3">
    <source>
        <dbReference type="Proteomes" id="UP000076532"/>
    </source>
</evidence>
<dbReference type="AlphaFoldDB" id="A0A166DZ95"/>
<dbReference type="InterPro" id="IPR011009">
    <property type="entry name" value="Kinase-like_dom_sf"/>
</dbReference>